<dbReference type="PANTHER" id="PTHR46434:SF1">
    <property type="entry name" value="GENETIC INTERACTOR OF PROHIBITINS 3, MITOCHONDRIAL"/>
    <property type="match status" value="1"/>
</dbReference>
<dbReference type="InterPro" id="IPR027417">
    <property type="entry name" value="P-loop_NTPase"/>
</dbReference>
<dbReference type="CDD" id="cd01855">
    <property type="entry name" value="YqeH"/>
    <property type="match status" value="1"/>
</dbReference>
<sequence>MAKCPGCGAEIQFDHPGKPGFIPYEVYTKRLEEGKEIVCQRCFKLKHYGMLVSEADEEEIMDFIMKAIKKFKHIIYIFDVFDFEGTFRSEIVELLAGANVFYVANKFDTLPKTVSGSQLKEWLKHRIPAKSSEIFITSTKNGFGISKLKKELENLKGSALVLGVTNVGKSSLLKAITDSSATVSPYPGTTIGLIEHRLGSLKLFDSPGIVVNDRMIDLFDPECQSKILAKGEVTRKTFKPFPEETIFVGGLCQLKAEMKDVSLRPIFQIFAPENVTFHKTKNQNFLQNYPKHFGKLLFPPCGKMDVEKIAFKEEKVVVDVNQELSISGLCWINVKRGPVEFTVRVPENVRIYVREALIKPKRKINPNSEN</sequence>
<dbReference type="Gene3D" id="3.40.50.300">
    <property type="entry name" value="P-loop containing nucleotide triphosphate hydrolases"/>
    <property type="match status" value="1"/>
</dbReference>
<evidence type="ECO:0000313" key="5">
    <source>
        <dbReference type="EMBL" id="HGU42848.1"/>
    </source>
</evidence>
<dbReference type="KEGG" id="fng:JM64_05355"/>
<dbReference type="Pfam" id="PF21516">
    <property type="entry name" value="YqeH-like_C"/>
    <property type="match status" value="1"/>
</dbReference>
<dbReference type="Proteomes" id="UP000077096">
    <property type="component" value="Chromosome"/>
</dbReference>
<accession>A0A172T360</accession>
<dbReference type="PATRIC" id="fig|93466.3.peg.1134"/>
<gene>
    <name evidence="4" type="primary">yqeH</name>
    <name evidence="5" type="ORF">ENT72_08070</name>
    <name evidence="4" type="ORF">ENU12_02655</name>
    <name evidence="3" type="ORF">JM64_05355</name>
</gene>
<reference evidence="3 6" key="1">
    <citation type="submission" date="2014-08" db="EMBL/GenBank/DDBJ databases">
        <title>Fervidobacterium pennivorans DYC genome.</title>
        <authorList>
            <person name="Wushke S."/>
        </authorList>
    </citation>
    <scope>NUCLEOTIDE SEQUENCE [LARGE SCALE GENOMIC DNA]</scope>
    <source>
        <strain evidence="3 6">DYC</strain>
    </source>
</reference>
<evidence type="ECO:0000313" key="3">
    <source>
        <dbReference type="EMBL" id="ANE41455.1"/>
    </source>
</evidence>
<feature type="domain" description="G" evidence="1">
    <location>
        <begin position="160"/>
        <end position="211"/>
    </location>
</feature>
<dbReference type="GO" id="GO:0005525">
    <property type="term" value="F:GTP binding"/>
    <property type="evidence" value="ECO:0007669"/>
    <property type="project" value="InterPro"/>
</dbReference>
<reference evidence="4" key="2">
    <citation type="journal article" date="2020" name="mSystems">
        <title>Genome- and Community-Level Interaction Insights into Carbon Utilization and Element Cycling Functions of Hydrothermarchaeota in Hydrothermal Sediment.</title>
        <authorList>
            <person name="Zhou Z."/>
            <person name="Liu Y."/>
            <person name="Xu W."/>
            <person name="Pan J."/>
            <person name="Luo Z.H."/>
            <person name="Li M."/>
        </authorList>
    </citation>
    <scope>NUCLEOTIDE SEQUENCE [LARGE SCALE GENOMIC DNA]</scope>
    <source>
        <strain evidence="5">SpSt-604</strain>
        <strain evidence="4">SpSt-640</strain>
    </source>
</reference>
<organism evidence="3 6">
    <name type="scientific">Fervidobacterium pennivorans</name>
    <dbReference type="NCBI Taxonomy" id="93466"/>
    <lineage>
        <taxon>Bacteria</taxon>
        <taxon>Thermotogati</taxon>
        <taxon>Thermotogota</taxon>
        <taxon>Thermotogae</taxon>
        <taxon>Thermotogales</taxon>
        <taxon>Fervidobacteriaceae</taxon>
        <taxon>Fervidobacterium</taxon>
    </lineage>
</organism>
<dbReference type="AlphaFoldDB" id="A0A172T360"/>
<dbReference type="InterPro" id="IPR050896">
    <property type="entry name" value="Mito_lipid_metab_GTPase"/>
</dbReference>
<feature type="domain" description="NOA1/YqeH-like C-terminal" evidence="2">
    <location>
        <begin position="267"/>
        <end position="357"/>
    </location>
</feature>
<evidence type="ECO:0000259" key="2">
    <source>
        <dbReference type="Pfam" id="PF21516"/>
    </source>
</evidence>
<name>A0A172T360_FERPE</name>
<dbReference type="PANTHER" id="PTHR46434">
    <property type="entry name" value="GENETIC INTERACTOR OF PROHIBITINS 3, MITOCHONDRIAL"/>
    <property type="match status" value="1"/>
</dbReference>
<proteinExistence type="predicted"/>
<evidence type="ECO:0000259" key="1">
    <source>
        <dbReference type="Pfam" id="PF01926"/>
    </source>
</evidence>
<dbReference type="EMBL" id="DTBH01000061">
    <property type="protein sequence ID" value="HGQ76827.1"/>
    <property type="molecule type" value="Genomic_DNA"/>
</dbReference>
<dbReference type="InterPro" id="IPR019988">
    <property type="entry name" value="GTP-bd_ribosome_bgen_YqeH"/>
</dbReference>
<dbReference type="EMBL" id="DSZT01000263">
    <property type="protein sequence ID" value="HGU42848.1"/>
    <property type="molecule type" value="Genomic_DNA"/>
</dbReference>
<dbReference type="EMBL" id="CP011393">
    <property type="protein sequence ID" value="ANE41455.1"/>
    <property type="molecule type" value="Genomic_DNA"/>
</dbReference>
<dbReference type="Pfam" id="PF01926">
    <property type="entry name" value="MMR_HSR1"/>
    <property type="match status" value="1"/>
</dbReference>
<evidence type="ECO:0000313" key="4">
    <source>
        <dbReference type="EMBL" id="HGQ76827.1"/>
    </source>
</evidence>
<dbReference type="NCBIfam" id="TIGR03597">
    <property type="entry name" value="GTPase_YqeH"/>
    <property type="match status" value="1"/>
</dbReference>
<dbReference type="InterPro" id="IPR048422">
    <property type="entry name" value="NOA1/YqeH-like_C"/>
</dbReference>
<dbReference type="OrthoDB" id="9773841at2"/>
<dbReference type="SUPFAM" id="SSF52540">
    <property type="entry name" value="P-loop containing nucleoside triphosphate hydrolases"/>
    <property type="match status" value="1"/>
</dbReference>
<dbReference type="InterPro" id="IPR006073">
    <property type="entry name" value="GTP-bd"/>
</dbReference>
<evidence type="ECO:0000313" key="6">
    <source>
        <dbReference type="Proteomes" id="UP000077096"/>
    </source>
</evidence>
<protein>
    <submittedName>
        <fullName evidence="3">GTP-binding protein</fullName>
    </submittedName>
    <submittedName>
        <fullName evidence="4">Ribosome biogenesis GTPase YqeH</fullName>
    </submittedName>
</protein>